<name>A0A6P0UD74_9FLAO</name>
<accession>A0A6P0UD74</accession>
<feature type="transmembrane region" description="Helical" evidence="5">
    <location>
        <begin position="88"/>
        <end position="116"/>
    </location>
</feature>
<dbReference type="AlphaFoldDB" id="A0A6P0UD74"/>
<feature type="transmembrane region" description="Helical" evidence="5">
    <location>
        <begin position="38"/>
        <end position="58"/>
    </location>
</feature>
<evidence type="ECO:0000313" key="7">
    <source>
        <dbReference type="Proteomes" id="UP000468443"/>
    </source>
</evidence>
<dbReference type="InterPro" id="IPR007318">
    <property type="entry name" value="Phopholipid_MeTrfase"/>
</dbReference>
<dbReference type="Gene3D" id="1.20.120.1630">
    <property type="match status" value="1"/>
</dbReference>
<keyword evidence="6" id="KW-0808">Transferase</keyword>
<reference evidence="6 7" key="1">
    <citation type="submission" date="2020-01" db="EMBL/GenBank/DDBJ databases">
        <title>Muriicola jejuensis KCTC 22299.</title>
        <authorList>
            <person name="Wang G."/>
        </authorList>
    </citation>
    <scope>NUCLEOTIDE SEQUENCE [LARGE SCALE GENOMIC DNA]</scope>
    <source>
        <strain evidence="6 7">KCTC 22299</strain>
    </source>
</reference>
<evidence type="ECO:0000256" key="4">
    <source>
        <dbReference type="ARBA" id="ARBA00023136"/>
    </source>
</evidence>
<evidence type="ECO:0000256" key="2">
    <source>
        <dbReference type="ARBA" id="ARBA00022692"/>
    </source>
</evidence>
<evidence type="ECO:0000313" key="6">
    <source>
        <dbReference type="EMBL" id="NER10997.1"/>
    </source>
</evidence>
<comment type="caution">
    <text evidence="6">The sequence shown here is derived from an EMBL/GenBank/DDBJ whole genome shotgun (WGS) entry which is preliminary data.</text>
</comment>
<evidence type="ECO:0000256" key="5">
    <source>
        <dbReference type="SAM" id="Phobius"/>
    </source>
</evidence>
<keyword evidence="4 5" id="KW-0472">Membrane</keyword>
<evidence type="ECO:0000256" key="3">
    <source>
        <dbReference type="ARBA" id="ARBA00022989"/>
    </source>
</evidence>
<proteinExistence type="predicted"/>
<dbReference type="Pfam" id="PF04191">
    <property type="entry name" value="PEMT"/>
    <property type="match status" value="1"/>
</dbReference>
<dbReference type="GO" id="GO:0032259">
    <property type="term" value="P:methylation"/>
    <property type="evidence" value="ECO:0007669"/>
    <property type="project" value="UniProtKB-KW"/>
</dbReference>
<protein>
    <submittedName>
        <fullName evidence="6">Isoprenylcysteine carboxylmethyltransferase family protein</fullName>
    </submittedName>
</protein>
<keyword evidence="3 5" id="KW-1133">Transmembrane helix</keyword>
<gene>
    <name evidence="6" type="ORF">GWK09_10750</name>
</gene>
<keyword evidence="2 5" id="KW-0812">Transmembrane</keyword>
<dbReference type="PANTHER" id="PTHR12714">
    <property type="entry name" value="PROTEIN-S ISOPRENYLCYSTEINE O-METHYLTRANSFERASE"/>
    <property type="match status" value="1"/>
</dbReference>
<keyword evidence="6" id="KW-0489">Methyltransferase</keyword>
<keyword evidence="7" id="KW-1185">Reference proteome</keyword>
<dbReference type="PANTHER" id="PTHR12714:SF24">
    <property type="entry name" value="SLR1182 PROTEIN"/>
    <property type="match status" value="1"/>
</dbReference>
<sequence>MKLRVPPAVIFLLTALCMYLLAEFLPVGYFDFFGREYLMKALVILALIVSVAALVQFFRARTTVDPMNPQRASVLVTRGIFSISRNPMYLALLMVLLAWGLWLGNAFNVLLAAGFVTVMNRVQISREEASLLDKFGNEYRHYCLKVRRWF</sequence>
<dbReference type="GO" id="GO:0008168">
    <property type="term" value="F:methyltransferase activity"/>
    <property type="evidence" value="ECO:0007669"/>
    <property type="project" value="UniProtKB-KW"/>
</dbReference>
<dbReference type="Proteomes" id="UP000468443">
    <property type="component" value="Unassembled WGS sequence"/>
</dbReference>
<dbReference type="EMBL" id="JAABOP010000002">
    <property type="protein sequence ID" value="NER10997.1"/>
    <property type="molecule type" value="Genomic_DNA"/>
</dbReference>
<evidence type="ECO:0000256" key="1">
    <source>
        <dbReference type="ARBA" id="ARBA00004127"/>
    </source>
</evidence>
<organism evidence="6 7">
    <name type="scientific">Muriicola jejuensis</name>
    <dbReference type="NCBI Taxonomy" id="504488"/>
    <lineage>
        <taxon>Bacteria</taxon>
        <taxon>Pseudomonadati</taxon>
        <taxon>Bacteroidota</taxon>
        <taxon>Flavobacteriia</taxon>
        <taxon>Flavobacteriales</taxon>
        <taxon>Flavobacteriaceae</taxon>
        <taxon>Muriicola</taxon>
    </lineage>
</organism>
<comment type="subcellular location">
    <subcellularLocation>
        <location evidence="1">Endomembrane system</location>
        <topology evidence="1">Multi-pass membrane protein</topology>
    </subcellularLocation>
</comment>
<dbReference type="GO" id="GO:0012505">
    <property type="term" value="C:endomembrane system"/>
    <property type="evidence" value="ECO:0007669"/>
    <property type="project" value="UniProtKB-SubCell"/>
</dbReference>
<dbReference type="RefSeq" id="WP_163693396.1">
    <property type="nucleotide sequence ID" value="NZ_FXTW01000002.1"/>
</dbReference>